<proteinExistence type="predicted"/>
<sequence length="205" mass="22751">MDLVCCDCVIADCEVTRAERSRCPEIIFVSKKALRDDDDDMQPPICGASDATVIDVEGGRTDNVSKNETSSDKTTGDSSIGLAGRVGSMTSNHGGNAFVAAVGMIYQYSASTARFDETMSTLGSTCPPCCLVFMSFLPTAHTTNHKIDQRLDRMEKRFDSFEKKTEARFKSIDERFDQMDERFDCFDKSLLKIVEAVVSEDEMDR</sequence>
<evidence type="ECO:0000313" key="3">
    <source>
        <dbReference type="Proteomes" id="UP001153069"/>
    </source>
</evidence>
<dbReference type="Proteomes" id="UP001153069">
    <property type="component" value="Unassembled WGS sequence"/>
</dbReference>
<gene>
    <name evidence="2" type="ORF">SEMRO_1598_G284930.1</name>
</gene>
<organism evidence="2 3">
    <name type="scientific">Seminavis robusta</name>
    <dbReference type="NCBI Taxonomy" id="568900"/>
    <lineage>
        <taxon>Eukaryota</taxon>
        <taxon>Sar</taxon>
        <taxon>Stramenopiles</taxon>
        <taxon>Ochrophyta</taxon>
        <taxon>Bacillariophyta</taxon>
        <taxon>Bacillariophyceae</taxon>
        <taxon>Bacillariophycidae</taxon>
        <taxon>Naviculales</taxon>
        <taxon>Naviculaceae</taxon>
        <taxon>Seminavis</taxon>
    </lineage>
</organism>
<feature type="compositionally biased region" description="Basic and acidic residues" evidence="1">
    <location>
        <begin position="57"/>
        <end position="75"/>
    </location>
</feature>
<reference evidence="2" key="1">
    <citation type="submission" date="2020-06" db="EMBL/GenBank/DDBJ databases">
        <authorList>
            <consortium name="Plant Systems Biology data submission"/>
        </authorList>
    </citation>
    <scope>NUCLEOTIDE SEQUENCE</scope>
    <source>
        <strain evidence="2">D6</strain>
    </source>
</reference>
<keyword evidence="3" id="KW-1185">Reference proteome</keyword>
<name>A0A9N8ERR7_9STRA</name>
<evidence type="ECO:0000313" key="2">
    <source>
        <dbReference type="EMBL" id="CAB9524874.1"/>
    </source>
</evidence>
<feature type="region of interest" description="Disordered" evidence="1">
    <location>
        <begin position="57"/>
        <end position="78"/>
    </location>
</feature>
<dbReference type="Gene3D" id="3.90.20.10">
    <property type="match status" value="1"/>
</dbReference>
<evidence type="ECO:0000256" key="1">
    <source>
        <dbReference type="SAM" id="MobiDB-lite"/>
    </source>
</evidence>
<dbReference type="AlphaFoldDB" id="A0A9N8ERR7"/>
<dbReference type="EMBL" id="CAICTM010001596">
    <property type="protein sequence ID" value="CAB9524874.1"/>
    <property type="molecule type" value="Genomic_DNA"/>
</dbReference>
<comment type="caution">
    <text evidence="2">The sequence shown here is derived from an EMBL/GenBank/DDBJ whole genome shotgun (WGS) entry which is preliminary data.</text>
</comment>
<accession>A0A9N8ERR7</accession>
<protein>
    <submittedName>
        <fullName evidence="2">Uncharacterized protein</fullName>
    </submittedName>
</protein>